<protein>
    <submittedName>
        <fullName evidence="7">Cytochrome c</fullName>
    </submittedName>
</protein>
<keyword evidence="1 4" id="KW-0349">Heme</keyword>
<dbReference type="PATRIC" id="fig|35806.4.peg.2759"/>
<feature type="chain" id="PRO_5002300922" evidence="5">
    <location>
        <begin position="23"/>
        <end position="160"/>
    </location>
</feature>
<dbReference type="Pfam" id="PF00034">
    <property type="entry name" value="Cytochrom_C"/>
    <property type="match status" value="1"/>
</dbReference>
<feature type="signal peptide" evidence="5">
    <location>
        <begin position="1"/>
        <end position="22"/>
    </location>
</feature>
<reference evidence="7 8" key="1">
    <citation type="submission" date="2015-02" db="EMBL/GenBank/DDBJ databases">
        <title>Genome sequene of Rhodovulum sulfidophilum DSM 2351.</title>
        <authorList>
            <person name="Nagao N."/>
        </authorList>
    </citation>
    <scope>NUCLEOTIDE SEQUENCE [LARGE SCALE GENOMIC DNA]</scope>
    <source>
        <strain evidence="7 8">DSM 2351</strain>
    </source>
</reference>
<dbReference type="Gene3D" id="1.10.760.10">
    <property type="entry name" value="Cytochrome c-like domain"/>
    <property type="match status" value="1"/>
</dbReference>
<name>A0A0D6B3W4_RHOSU</name>
<dbReference type="GO" id="GO:0020037">
    <property type="term" value="F:heme binding"/>
    <property type="evidence" value="ECO:0007669"/>
    <property type="project" value="InterPro"/>
</dbReference>
<dbReference type="KEGG" id="rsu:NHU_02680"/>
<dbReference type="GO" id="GO:0046872">
    <property type="term" value="F:metal ion binding"/>
    <property type="evidence" value="ECO:0007669"/>
    <property type="project" value="UniProtKB-KW"/>
</dbReference>
<evidence type="ECO:0000313" key="7">
    <source>
        <dbReference type="EMBL" id="BAQ69828.1"/>
    </source>
</evidence>
<gene>
    <name evidence="7" type="primary">soxX</name>
    <name evidence="7" type="ORF">NHU_02680</name>
</gene>
<evidence type="ECO:0000256" key="4">
    <source>
        <dbReference type="PROSITE-ProRule" id="PRU00433"/>
    </source>
</evidence>
<evidence type="ECO:0000256" key="1">
    <source>
        <dbReference type="ARBA" id="ARBA00022617"/>
    </source>
</evidence>
<organism evidence="7 8">
    <name type="scientific">Rhodovulum sulfidophilum</name>
    <name type="common">Rhodobacter sulfidophilus</name>
    <dbReference type="NCBI Taxonomy" id="35806"/>
    <lineage>
        <taxon>Bacteria</taxon>
        <taxon>Pseudomonadati</taxon>
        <taxon>Pseudomonadota</taxon>
        <taxon>Alphaproteobacteria</taxon>
        <taxon>Rhodobacterales</taxon>
        <taxon>Paracoccaceae</taxon>
        <taxon>Rhodovulum</taxon>
    </lineage>
</organism>
<dbReference type="NCBIfam" id="TIGR04485">
    <property type="entry name" value="thiosulf_SoxX"/>
    <property type="match status" value="1"/>
</dbReference>
<evidence type="ECO:0000259" key="6">
    <source>
        <dbReference type="PROSITE" id="PS51007"/>
    </source>
</evidence>
<dbReference type="InterPro" id="IPR036909">
    <property type="entry name" value="Cyt_c-like_dom_sf"/>
</dbReference>
<dbReference type="AlphaFoldDB" id="A0A0D6B3W4"/>
<keyword evidence="3 4" id="KW-0408">Iron</keyword>
<dbReference type="SUPFAM" id="SSF46626">
    <property type="entry name" value="Cytochrome c"/>
    <property type="match status" value="1"/>
</dbReference>
<keyword evidence="2 4" id="KW-0479">Metal-binding</keyword>
<proteinExistence type="predicted"/>
<dbReference type="InterPro" id="IPR009056">
    <property type="entry name" value="Cyt_c-like_dom"/>
</dbReference>
<evidence type="ECO:0000256" key="3">
    <source>
        <dbReference type="ARBA" id="ARBA00023004"/>
    </source>
</evidence>
<evidence type="ECO:0000256" key="5">
    <source>
        <dbReference type="SAM" id="SignalP"/>
    </source>
</evidence>
<dbReference type="InterPro" id="IPR030999">
    <property type="entry name" value="Thiosulf_SoxX"/>
</dbReference>
<evidence type="ECO:0000313" key="8">
    <source>
        <dbReference type="Proteomes" id="UP000064912"/>
    </source>
</evidence>
<accession>A0A0D6B3W4</accession>
<feature type="domain" description="Cytochrome c" evidence="6">
    <location>
        <begin position="47"/>
        <end position="159"/>
    </location>
</feature>
<dbReference type="Proteomes" id="UP000064912">
    <property type="component" value="Chromosome"/>
</dbReference>
<dbReference type="PROSITE" id="PS51007">
    <property type="entry name" value="CYTC"/>
    <property type="match status" value="1"/>
</dbReference>
<evidence type="ECO:0000256" key="2">
    <source>
        <dbReference type="ARBA" id="ARBA00022723"/>
    </source>
</evidence>
<dbReference type="GO" id="GO:0009055">
    <property type="term" value="F:electron transfer activity"/>
    <property type="evidence" value="ECO:0007669"/>
    <property type="project" value="InterPro"/>
</dbReference>
<dbReference type="eggNOG" id="COG2010">
    <property type="taxonomic scope" value="Bacteria"/>
</dbReference>
<sequence length="160" mass="16885">MRGMGLTTACIALWASAGPGPAAEVVPGNVAIDGQGHVARPLTDAPGDPVEGRRLMTDRSVGNCIACHEVTEMADAQFPGTVGPSLDGVAARYPEAMIRGILVNSKNVFPETVMPAYYRVEGFNRPGIAFTSKPIEGEIRPLMTAGQIEDVVAYLMTLTQ</sequence>
<keyword evidence="5" id="KW-0732">Signal</keyword>
<dbReference type="EMBL" id="AP014800">
    <property type="protein sequence ID" value="BAQ69828.1"/>
    <property type="molecule type" value="Genomic_DNA"/>
</dbReference>